<name>A0A9D1JA60_9FIRM</name>
<accession>A0A9D1JA60</accession>
<gene>
    <name evidence="1" type="ORF">IAA55_03475</name>
</gene>
<evidence type="ECO:0000313" key="1">
    <source>
        <dbReference type="EMBL" id="HIR70321.1"/>
    </source>
</evidence>
<evidence type="ECO:0000313" key="2">
    <source>
        <dbReference type="Proteomes" id="UP000823912"/>
    </source>
</evidence>
<comment type="caution">
    <text evidence="1">The sequence shown here is derived from an EMBL/GenBank/DDBJ whole genome shotgun (WGS) entry which is preliminary data.</text>
</comment>
<dbReference type="AlphaFoldDB" id="A0A9D1JA60"/>
<proteinExistence type="predicted"/>
<organism evidence="1 2">
    <name type="scientific">Candidatus Pullilachnospira gallistercoris</name>
    <dbReference type="NCBI Taxonomy" id="2840911"/>
    <lineage>
        <taxon>Bacteria</taxon>
        <taxon>Bacillati</taxon>
        <taxon>Bacillota</taxon>
        <taxon>Clostridia</taxon>
        <taxon>Lachnospirales</taxon>
        <taxon>Lachnospiraceae</taxon>
        <taxon>Lachnospiraceae incertae sedis</taxon>
        <taxon>Candidatus Pullilachnospira</taxon>
    </lineage>
</organism>
<reference evidence="1" key="2">
    <citation type="journal article" date="2021" name="PeerJ">
        <title>Extensive microbial diversity within the chicken gut microbiome revealed by metagenomics and culture.</title>
        <authorList>
            <person name="Gilroy R."/>
            <person name="Ravi A."/>
            <person name="Getino M."/>
            <person name="Pursley I."/>
            <person name="Horton D.L."/>
            <person name="Alikhan N.F."/>
            <person name="Baker D."/>
            <person name="Gharbi K."/>
            <person name="Hall N."/>
            <person name="Watson M."/>
            <person name="Adriaenssens E.M."/>
            <person name="Foster-Nyarko E."/>
            <person name="Jarju S."/>
            <person name="Secka A."/>
            <person name="Antonio M."/>
            <person name="Oren A."/>
            <person name="Chaudhuri R.R."/>
            <person name="La Ragione R."/>
            <person name="Hildebrand F."/>
            <person name="Pallen M.J."/>
        </authorList>
    </citation>
    <scope>NUCLEOTIDE SEQUENCE</scope>
    <source>
        <strain evidence="1">ChiSjej5B23-6657</strain>
    </source>
</reference>
<sequence length="143" mass="15864">MSKRVKNALIIILLLVVALGGGALTLFDVFGYRTWTTERLTSDFHTMAQQKFGDEGEAIVLIDHNEDAIALLCCNATRDKGYFELHKRDLISGKWEKSMGAGNLGKEAGMYSYAATYQRPDNSEGTAYFSLDGKGNEPSLRLY</sequence>
<dbReference type="EMBL" id="DVHM01000053">
    <property type="protein sequence ID" value="HIR70321.1"/>
    <property type="molecule type" value="Genomic_DNA"/>
</dbReference>
<protein>
    <submittedName>
        <fullName evidence="1">Uncharacterized protein</fullName>
    </submittedName>
</protein>
<dbReference type="Proteomes" id="UP000823912">
    <property type="component" value="Unassembled WGS sequence"/>
</dbReference>
<reference evidence="1" key="1">
    <citation type="submission" date="2020-10" db="EMBL/GenBank/DDBJ databases">
        <authorList>
            <person name="Gilroy R."/>
        </authorList>
    </citation>
    <scope>NUCLEOTIDE SEQUENCE</scope>
    <source>
        <strain evidence="1">ChiSjej5B23-6657</strain>
    </source>
</reference>